<dbReference type="RefSeq" id="WP_074903332.1">
    <property type="nucleotide sequence ID" value="NZ_FOUB01000003.1"/>
</dbReference>
<dbReference type="EMBL" id="FOUB01000003">
    <property type="protein sequence ID" value="SFL74346.1"/>
    <property type="molecule type" value="Genomic_DNA"/>
</dbReference>
<evidence type="ECO:0000313" key="2">
    <source>
        <dbReference type="EMBL" id="SFL74346.1"/>
    </source>
</evidence>
<accession>A0A1I4K7A9</accession>
<evidence type="ECO:0000256" key="1">
    <source>
        <dbReference type="SAM" id="MobiDB-lite"/>
    </source>
</evidence>
<keyword evidence="3" id="KW-1185">Reference proteome</keyword>
<feature type="region of interest" description="Disordered" evidence="1">
    <location>
        <begin position="1"/>
        <end position="23"/>
    </location>
</feature>
<evidence type="ECO:0008006" key="4">
    <source>
        <dbReference type="Google" id="ProtNLM"/>
    </source>
</evidence>
<feature type="region of interest" description="Disordered" evidence="1">
    <location>
        <begin position="64"/>
        <end position="89"/>
    </location>
</feature>
<dbReference type="OrthoDB" id="8538784at2"/>
<gene>
    <name evidence="2" type="ORF">SAMN05421863_1003136</name>
</gene>
<dbReference type="InterPro" id="IPR021327">
    <property type="entry name" value="DUF2934"/>
</dbReference>
<organism evidence="2 3">
    <name type="scientific">Nitrosomonas communis</name>
    <dbReference type="NCBI Taxonomy" id="44574"/>
    <lineage>
        <taxon>Bacteria</taxon>
        <taxon>Pseudomonadati</taxon>
        <taxon>Pseudomonadota</taxon>
        <taxon>Betaproteobacteria</taxon>
        <taxon>Nitrosomonadales</taxon>
        <taxon>Nitrosomonadaceae</taxon>
        <taxon>Nitrosomonas</taxon>
    </lineage>
</organism>
<sequence length="118" mass="13506">MAKQTRTPVKQKSDPNIPGQGIDRLEQREALIREAAYYQYAKRGYAPGHDLEDWLAAEAEFEHRMPESEELPPNIELQESGTHGPAKDDKLKRIVKQHPHKAIPQVESIEPEKAPFKE</sequence>
<dbReference type="Proteomes" id="UP000183287">
    <property type="component" value="Unassembled WGS sequence"/>
</dbReference>
<feature type="compositionally biased region" description="Polar residues" evidence="1">
    <location>
        <begin position="1"/>
        <end position="10"/>
    </location>
</feature>
<protein>
    <recommendedName>
        <fullName evidence="4">DUF2934 domain-containing protein</fullName>
    </recommendedName>
</protein>
<evidence type="ECO:0000313" key="3">
    <source>
        <dbReference type="Proteomes" id="UP000183287"/>
    </source>
</evidence>
<dbReference type="Pfam" id="PF11154">
    <property type="entry name" value="DUF2934"/>
    <property type="match status" value="1"/>
</dbReference>
<reference evidence="3" key="1">
    <citation type="submission" date="2016-10" db="EMBL/GenBank/DDBJ databases">
        <authorList>
            <person name="Varghese N."/>
            <person name="Submissions S."/>
        </authorList>
    </citation>
    <scope>NUCLEOTIDE SEQUENCE [LARGE SCALE GENOMIC DNA]</scope>
    <source>
        <strain evidence="3">Nm44</strain>
    </source>
</reference>
<feature type="region of interest" description="Disordered" evidence="1">
    <location>
        <begin position="99"/>
        <end position="118"/>
    </location>
</feature>
<proteinExistence type="predicted"/>
<dbReference type="AlphaFoldDB" id="A0A1I4K7A9"/>
<name>A0A1I4K7A9_9PROT</name>